<proteinExistence type="predicted"/>
<keyword evidence="3" id="KW-1185">Reference proteome</keyword>
<dbReference type="GO" id="GO:0003959">
    <property type="term" value="F:NADPH dehydrogenase activity"/>
    <property type="evidence" value="ECO:0007669"/>
    <property type="project" value="TreeGrafter"/>
</dbReference>
<dbReference type="InterPro" id="IPR001155">
    <property type="entry name" value="OxRdtase_FMN_N"/>
</dbReference>
<evidence type="ECO:0000259" key="1">
    <source>
        <dbReference type="Pfam" id="PF00724"/>
    </source>
</evidence>
<dbReference type="EMBL" id="KV425602">
    <property type="protein sequence ID" value="KZT21861.1"/>
    <property type="molecule type" value="Genomic_DNA"/>
</dbReference>
<dbReference type="STRING" id="1314782.A0A165Q3D8"/>
<dbReference type="CDD" id="cd02933">
    <property type="entry name" value="OYE_like_FMN"/>
    <property type="match status" value="1"/>
</dbReference>
<dbReference type="PANTHER" id="PTHR22893">
    <property type="entry name" value="NADH OXIDOREDUCTASE-RELATED"/>
    <property type="match status" value="1"/>
</dbReference>
<evidence type="ECO:0000313" key="3">
    <source>
        <dbReference type="Proteomes" id="UP000076761"/>
    </source>
</evidence>
<dbReference type="InterPro" id="IPR013785">
    <property type="entry name" value="Aldolase_TIM"/>
</dbReference>
<dbReference type="OrthoDB" id="276546at2759"/>
<sequence>MSTPVPKLFQPIRIGAVNLSHRIVLAPLTLLRANKAHIHGDLAVEYYRQRSSKSGTLLIAETSIIAAKAGGLDHIPGIWSDEQIKAWRKVVDAVHEQGSFIFLQIAALGRLANPELLEREGISRDNFVGASAISAHSGGAVPRPMTHADINEYLQLYATAASNAVLKAGFDGVEIHNGNGTLSDQFLQDVSNQRTDEYGGSIENRARFPLQVVQAIADAIGENRTAVRISPWNTSAGMRMPDPRPTFSHFVSKLRALHPGIAYLHIIEPRVANFETAEEGPLSESDSNDFIRDIWAPLPLISAGGYSRESATETAEKYGYLIAFGRTYIANPDLPVRIMKNIPLTPYDRSTFYAPEEAHGYIDYPFADETPSKETASGSV</sequence>
<dbReference type="Proteomes" id="UP000076761">
    <property type="component" value="Unassembled WGS sequence"/>
</dbReference>
<dbReference type="AlphaFoldDB" id="A0A165Q3D8"/>
<dbReference type="InParanoid" id="A0A165Q3D8"/>
<gene>
    <name evidence="2" type="ORF">NEOLEDRAFT_1164425</name>
</gene>
<name>A0A165Q3D8_9AGAM</name>
<dbReference type="InterPro" id="IPR045247">
    <property type="entry name" value="Oye-like"/>
</dbReference>
<protein>
    <submittedName>
        <fullName evidence="2">FMN-linked oxidoreductase</fullName>
    </submittedName>
</protein>
<dbReference type="FunFam" id="3.20.20.70:FF:000138">
    <property type="entry name" value="NADPH dehydrogenase 1"/>
    <property type="match status" value="1"/>
</dbReference>
<dbReference type="GO" id="GO:0010181">
    <property type="term" value="F:FMN binding"/>
    <property type="evidence" value="ECO:0007669"/>
    <property type="project" value="InterPro"/>
</dbReference>
<dbReference type="SUPFAM" id="SSF51395">
    <property type="entry name" value="FMN-linked oxidoreductases"/>
    <property type="match status" value="1"/>
</dbReference>
<reference evidence="2 3" key="1">
    <citation type="journal article" date="2016" name="Mol. Biol. Evol.">
        <title>Comparative Genomics of Early-Diverging Mushroom-Forming Fungi Provides Insights into the Origins of Lignocellulose Decay Capabilities.</title>
        <authorList>
            <person name="Nagy L.G."/>
            <person name="Riley R."/>
            <person name="Tritt A."/>
            <person name="Adam C."/>
            <person name="Daum C."/>
            <person name="Floudas D."/>
            <person name="Sun H."/>
            <person name="Yadav J.S."/>
            <person name="Pangilinan J."/>
            <person name="Larsson K.H."/>
            <person name="Matsuura K."/>
            <person name="Barry K."/>
            <person name="Labutti K."/>
            <person name="Kuo R."/>
            <person name="Ohm R.A."/>
            <person name="Bhattacharya S.S."/>
            <person name="Shirouzu T."/>
            <person name="Yoshinaga Y."/>
            <person name="Martin F.M."/>
            <person name="Grigoriev I.V."/>
            <person name="Hibbett D.S."/>
        </authorList>
    </citation>
    <scope>NUCLEOTIDE SEQUENCE [LARGE SCALE GENOMIC DNA]</scope>
    <source>
        <strain evidence="2 3">HHB14362 ss-1</strain>
    </source>
</reference>
<accession>A0A165Q3D8</accession>
<dbReference type="FunCoup" id="A0A165Q3D8">
    <property type="interactions" value="247"/>
</dbReference>
<dbReference type="PANTHER" id="PTHR22893:SF91">
    <property type="entry name" value="NADPH DEHYDROGENASE 2-RELATED"/>
    <property type="match status" value="1"/>
</dbReference>
<evidence type="ECO:0000313" key="2">
    <source>
        <dbReference type="EMBL" id="KZT21861.1"/>
    </source>
</evidence>
<feature type="domain" description="NADH:flavin oxidoreductase/NADH oxidase N-terminal" evidence="1">
    <location>
        <begin position="7"/>
        <end position="344"/>
    </location>
</feature>
<dbReference type="Pfam" id="PF00724">
    <property type="entry name" value="Oxidored_FMN"/>
    <property type="match status" value="1"/>
</dbReference>
<organism evidence="2 3">
    <name type="scientific">Neolentinus lepideus HHB14362 ss-1</name>
    <dbReference type="NCBI Taxonomy" id="1314782"/>
    <lineage>
        <taxon>Eukaryota</taxon>
        <taxon>Fungi</taxon>
        <taxon>Dikarya</taxon>
        <taxon>Basidiomycota</taxon>
        <taxon>Agaricomycotina</taxon>
        <taxon>Agaricomycetes</taxon>
        <taxon>Gloeophyllales</taxon>
        <taxon>Gloeophyllaceae</taxon>
        <taxon>Neolentinus</taxon>
    </lineage>
</organism>
<dbReference type="Gene3D" id="3.20.20.70">
    <property type="entry name" value="Aldolase class I"/>
    <property type="match status" value="1"/>
</dbReference>